<name>A0A9P4K1K1_9PLEO</name>
<accession>A0A9P4K1K1</accession>
<keyword evidence="3" id="KW-1185">Reference proteome</keyword>
<sequence length="73" mass="7851">MATPGTNTNESPDSRHSLIVDPAAWFSVSVDNFIGSNNHCTGSNLLVKPRRLPWTLLFAAVMIVTLLAGGRVD</sequence>
<organism evidence="2 3">
    <name type="scientific">Lojkania enalia</name>
    <dbReference type="NCBI Taxonomy" id="147567"/>
    <lineage>
        <taxon>Eukaryota</taxon>
        <taxon>Fungi</taxon>
        <taxon>Dikarya</taxon>
        <taxon>Ascomycota</taxon>
        <taxon>Pezizomycotina</taxon>
        <taxon>Dothideomycetes</taxon>
        <taxon>Pleosporomycetidae</taxon>
        <taxon>Pleosporales</taxon>
        <taxon>Pleosporales incertae sedis</taxon>
        <taxon>Lojkania</taxon>
    </lineage>
</organism>
<proteinExistence type="predicted"/>
<feature type="transmembrane region" description="Helical" evidence="1">
    <location>
        <begin position="52"/>
        <end position="70"/>
    </location>
</feature>
<dbReference type="AlphaFoldDB" id="A0A9P4K1K1"/>
<keyword evidence="1" id="KW-1133">Transmembrane helix</keyword>
<comment type="caution">
    <text evidence="2">The sequence shown here is derived from an EMBL/GenBank/DDBJ whole genome shotgun (WGS) entry which is preliminary data.</text>
</comment>
<keyword evidence="1" id="KW-0472">Membrane</keyword>
<keyword evidence="1" id="KW-0812">Transmembrane</keyword>
<evidence type="ECO:0000313" key="3">
    <source>
        <dbReference type="Proteomes" id="UP000800093"/>
    </source>
</evidence>
<dbReference type="Proteomes" id="UP000800093">
    <property type="component" value="Unassembled WGS sequence"/>
</dbReference>
<reference evidence="3" key="1">
    <citation type="journal article" date="2020" name="Stud. Mycol.">
        <title>101 Dothideomycetes genomes: A test case for predicting lifestyles and emergence of pathogens.</title>
        <authorList>
            <person name="Haridas S."/>
            <person name="Albert R."/>
            <person name="Binder M."/>
            <person name="Bloem J."/>
            <person name="LaButti K."/>
            <person name="Salamov A."/>
            <person name="Andreopoulos B."/>
            <person name="Baker S."/>
            <person name="Barry K."/>
            <person name="Bills G."/>
            <person name="Bluhm B."/>
            <person name="Cannon C."/>
            <person name="Castanera R."/>
            <person name="Culley D."/>
            <person name="Daum C."/>
            <person name="Ezra D."/>
            <person name="Gonzalez J."/>
            <person name="Henrissat B."/>
            <person name="Kuo A."/>
            <person name="Liang C."/>
            <person name="Lipzen A."/>
            <person name="Lutzoni F."/>
            <person name="Magnuson J."/>
            <person name="Mondo S."/>
            <person name="Nolan M."/>
            <person name="Ohm R."/>
            <person name="Pangilinan J."/>
            <person name="Park H.-J."/>
            <person name="Ramirez L."/>
            <person name="Alfaro M."/>
            <person name="Sun H."/>
            <person name="Tritt A."/>
            <person name="Yoshinaga Y."/>
            <person name="Zwiers L.-H."/>
            <person name="Turgeon B."/>
            <person name="Goodwin S."/>
            <person name="Spatafora J."/>
            <person name="Crous P."/>
            <person name="Grigoriev I."/>
        </authorList>
    </citation>
    <scope>NUCLEOTIDE SEQUENCE [LARGE SCALE GENOMIC DNA]</scope>
    <source>
        <strain evidence="3">CBS 304.66</strain>
    </source>
</reference>
<dbReference type="EMBL" id="ML986669">
    <property type="protein sequence ID" value="KAF2260917.1"/>
    <property type="molecule type" value="Genomic_DNA"/>
</dbReference>
<evidence type="ECO:0000313" key="2">
    <source>
        <dbReference type="EMBL" id="KAF2260917.1"/>
    </source>
</evidence>
<gene>
    <name evidence="2" type="ORF">CC78DRAFT_584299</name>
</gene>
<evidence type="ECO:0000256" key="1">
    <source>
        <dbReference type="SAM" id="Phobius"/>
    </source>
</evidence>
<protein>
    <submittedName>
        <fullName evidence="2">Uncharacterized protein</fullName>
    </submittedName>
</protein>